<accession>N1WQP4</accession>
<sequence>MGCGYNKRRLNLKEIAENKKSFYSEIRNFSSPNESLSQKTSAFFGPKLRVLYETINAKAGSVGRF</sequence>
<name>N1WQP4_9LEPT</name>
<gene>
    <name evidence="1" type="ORF">LEP1GSC060_1704</name>
</gene>
<comment type="caution">
    <text evidence="1">The sequence shown here is derived from an EMBL/GenBank/DDBJ whole genome shotgun (WGS) entry which is preliminary data.</text>
</comment>
<protein>
    <submittedName>
        <fullName evidence="1">Uncharacterized protein</fullName>
    </submittedName>
</protein>
<evidence type="ECO:0000313" key="2">
    <source>
        <dbReference type="Proteomes" id="UP000012313"/>
    </source>
</evidence>
<reference evidence="1" key="1">
    <citation type="submission" date="2013-03" db="EMBL/GenBank/DDBJ databases">
        <authorList>
            <person name="Harkins D.M."/>
            <person name="Durkin A.S."/>
            <person name="Brinkac L.M."/>
            <person name="Haft D.H."/>
            <person name="Selengut J.D."/>
            <person name="Sanka R."/>
            <person name="DePew J."/>
            <person name="Purushe J."/>
            <person name="Hartskeerl R.A."/>
            <person name="Ahmed A."/>
            <person name="van der Linden H."/>
            <person name="Goris M.G.A."/>
            <person name="Vinetz J.M."/>
            <person name="Sutton G.G."/>
            <person name="Nierman W.C."/>
            <person name="Fouts D.E."/>
        </authorList>
    </citation>
    <scope>NUCLEOTIDE SEQUENCE [LARGE SCALE GENOMIC DNA]</scope>
    <source>
        <strain evidence="1">ICFT</strain>
    </source>
</reference>
<evidence type="ECO:0000313" key="1">
    <source>
        <dbReference type="EMBL" id="EMY78143.1"/>
    </source>
</evidence>
<dbReference type="EMBL" id="AOHC02000026">
    <property type="protein sequence ID" value="EMY78143.1"/>
    <property type="molecule type" value="Genomic_DNA"/>
</dbReference>
<keyword evidence="2" id="KW-1185">Reference proteome</keyword>
<dbReference type="Proteomes" id="UP000012313">
    <property type="component" value="Unassembled WGS sequence"/>
</dbReference>
<dbReference type="AlphaFoldDB" id="N1WQP4"/>
<organism evidence="1 2">
    <name type="scientific">Leptospira weilii serovar Ranarum str. ICFT</name>
    <dbReference type="NCBI Taxonomy" id="1218598"/>
    <lineage>
        <taxon>Bacteria</taxon>
        <taxon>Pseudomonadati</taxon>
        <taxon>Spirochaetota</taxon>
        <taxon>Spirochaetia</taxon>
        <taxon>Leptospirales</taxon>
        <taxon>Leptospiraceae</taxon>
        <taxon>Leptospira</taxon>
    </lineage>
</organism>
<proteinExistence type="predicted"/>